<sequence>MEELEIQIKKLEIQEKKLRNRTNWLTVLLPFLTIAVSIVTTFWTVQSQLDVKKLTYTQEQITSLINKPDIIDTRKKLAFLLEGDLIGDKNNRDKLLKVLEKNLIDENQSTKHFITGVLNSDIAGKSQNADSITFYYSKAIDEFLQALELNPSNYEAQAFLGHAYYNIGSKLSLITLVERSLIEYNKALKLDSTVGYIHVDKALAFEYLGKYKELCEEIRLTSNLDITDSTRRKSIKELRNLYCK</sequence>
<keyword evidence="1" id="KW-0472">Membrane</keyword>
<dbReference type="InterPro" id="IPR011990">
    <property type="entry name" value="TPR-like_helical_dom_sf"/>
</dbReference>
<gene>
    <name evidence="2" type="ORF">QQ020_07575</name>
</gene>
<evidence type="ECO:0008006" key="4">
    <source>
        <dbReference type="Google" id="ProtNLM"/>
    </source>
</evidence>
<dbReference type="RefSeq" id="WP_346757232.1">
    <property type="nucleotide sequence ID" value="NZ_JAUJEB010000001.1"/>
</dbReference>
<comment type="caution">
    <text evidence="2">The sequence shown here is derived from an EMBL/GenBank/DDBJ whole genome shotgun (WGS) entry which is preliminary data.</text>
</comment>
<accession>A0ABT8L2G6</accession>
<evidence type="ECO:0000313" key="2">
    <source>
        <dbReference type="EMBL" id="MDN5211905.1"/>
    </source>
</evidence>
<keyword evidence="3" id="KW-1185">Reference proteome</keyword>
<dbReference type="EMBL" id="JAUJEB010000001">
    <property type="protein sequence ID" value="MDN5211905.1"/>
    <property type="molecule type" value="Genomic_DNA"/>
</dbReference>
<keyword evidence="1" id="KW-1133">Transmembrane helix</keyword>
<evidence type="ECO:0000313" key="3">
    <source>
        <dbReference type="Proteomes" id="UP001172083"/>
    </source>
</evidence>
<dbReference type="Gene3D" id="1.25.40.10">
    <property type="entry name" value="Tetratricopeptide repeat domain"/>
    <property type="match status" value="1"/>
</dbReference>
<proteinExistence type="predicted"/>
<evidence type="ECO:0000256" key="1">
    <source>
        <dbReference type="SAM" id="Phobius"/>
    </source>
</evidence>
<feature type="transmembrane region" description="Helical" evidence="1">
    <location>
        <begin position="24"/>
        <end position="45"/>
    </location>
</feature>
<dbReference type="Proteomes" id="UP001172083">
    <property type="component" value="Unassembled WGS sequence"/>
</dbReference>
<name>A0ABT8L2G6_9BACT</name>
<keyword evidence="1" id="KW-0812">Transmembrane</keyword>
<reference evidence="2" key="1">
    <citation type="submission" date="2023-06" db="EMBL/GenBank/DDBJ databases">
        <title>Genomic of Agaribacillus aureum.</title>
        <authorList>
            <person name="Wang G."/>
        </authorList>
    </citation>
    <scope>NUCLEOTIDE SEQUENCE</scope>
    <source>
        <strain evidence="2">BMA12</strain>
    </source>
</reference>
<organism evidence="2 3">
    <name type="scientific">Agaribacillus aureus</name>
    <dbReference type="NCBI Taxonomy" id="3051825"/>
    <lineage>
        <taxon>Bacteria</taxon>
        <taxon>Pseudomonadati</taxon>
        <taxon>Bacteroidota</taxon>
        <taxon>Cytophagia</taxon>
        <taxon>Cytophagales</taxon>
        <taxon>Splendidivirgaceae</taxon>
        <taxon>Agaribacillus</taxon>
    </lineage>
</organism>
<protein>
    <recommendedName>
        <fullName evidence="4">Tetratricopeptide repeat protein</fullName>
    </recommendedName>
</protein>
<dbReference type="SUPFAM" id="SSF48452">
    <property type="entry name" value="TPR-like"/>
    <property type="match status" value="1"/>
</dbReference>